<proteinExistence type="predicted"/>
<sequence>MSINDAEKKKITTSSGGGYKPLHDLELPKPQEIKETVRERAARQRQERREELTLTAEDYARCDRNRERVLAEREKEARVFELGWLQSPCTQPQEVLWASLFTAETKEDQKQYIKSCNSHLNEPVREGEIVLLPTTEPKTPEDKKLFDEWLEQAKIASKELGKLLDEEVVTLNRHFDLLSYQLEERIKSDGLPTDYHAQVSTGIGATAAGVEQNLKNIQGVLLEINDLYASQVAMASRTGGMNYGIFTAERAELFKKLDGSFARLSKRSVQLPIYTQIKRNLKLSTKSVIHNADEILRTGFVKELGKRIGNIAIGISAARGLGYIGLMVGAVSGVDSIYEACKVDGNGDCGKTATREVAGFVGGVYGGSLGGTAMTSGVLLVLGVVGVTSAPVLAVAAIGSFVAGGAIGGVAGSTAGKAFGDELYERIVDLYEWGESLL</sequence>
<dbReference type="Proteomes" id="UP000838748">
    <property type="component" value="Unassembled WGS sequence"/>
</dbReference>
<feature type="compositionally biased region" description="Basic and acidic residues" evidence="1">
    <location>
        <begin position="1"/>
        <end position="10"/>
    </location>
</feature>
<keyword evidence="3" id="KW-1185">Reference proteome</keyword>
<reference evidence="2" key="1">
    <citation type="submission" date="2021-11" db="EMBL/GenBank/DDBJ databases">
        <authorList>
            <person name="Rodrigo-Torres L."/>
            <person name="Arahal R. D."/>
            <person name="Lucena T."/>
        </authorList>
    </citation>
    <scope>NUCLEOTIDE SEQUENCE</scope>
    <source>
        <strain evidence="2">CECT 7928</strain>
    </source>
</reference>
<feature type="region of interest" description="Disordered" evidence="1">
    <location>
        <begin position="1"/>
        <end position="30"/>
    </location>
</feature>
<evidence type="ECO:0000313" key="2">
    <source>
        <dbReference type="EMBL" id="CAH0538567.1"/>
    </source>
</evidence>
<feature type="compositionally biased region" description="Basic and acidic residues" evidence="1">
    <location>
        <begin position="21"/>
        <end position="30"/>
    </location>
</feature>
<evidence type="ECO:0000313" key="3">
    <source>
        <dbReference type="Proteomes" id="UP000838748"/>
    </source>
</evidence>
<protein>
    <submittedName>
        <fullName evidence="2">Uncharacterized protein</fullName>
    </submittedName>
</protein>
<organism evidence="2 3">
    <name type="scientific">Vibrio marisflavi CECT 7928</name>
    <dbReference type="NCBI Taxonomy" id="634439"/>
    <lineage>
        <taxon>Bacteria</taxon>
        <taxon>Pseudomonadati</taxon>
        <taxon>Pseudomonadota</taxon>
        <taxon>Gammaproteobacteria</taxon>
        <taxon>Vibrionales</taxon>
        <taxon>Vibrionaceae</taxon>
        <taxon>Vibrio</taxon>
    </lineage>
</organism>
<dbReference type="RefSeq" id="WP_237360850.1">
    <property type="nucleotide sequence ID" value="NZ_CAKLDM010000002.1"/>
</dbReference>
<comment type="caution">
    <text evidence="2">The sequence shown here is derived from an EMBL/GenBank/DDBJ whole genome shotgun (WGS) entry which is preliminary data.</text>
</comment>
<evidence type="ECO:0000256" key="1">
    <source>
        <dbReference type="SAM" id="MobiDB-lite"/>
    </source>
</evidence>
<accession>A0ABM9A2L9</accession>
<name>A0ABM9A2L9_9VIBR</name>
<gene>
    <name evidence="2" type="ORF">VMF7928_01489</name>
</gene>
<dbReference type="EMBL" id="CAKLDM010000002">
    <property type="protein sequence ID" value="CAH0538567.1"/>
    <property type="molecule type" value="Genomic_DNA"/>
</dbReference>